<keyword evidence="2" id="KW-0614">Plasmid</keyword>
<reference evidence="2 3" key="1">
    <citation type="journal article" date="2009" name="Mikrobiologiia">
        <title>[Phenanthren biodegradation and interaction of Pseudomonas putida BS3701 and Burkholderia sp.BS3702 in plant rhizosphere].</title>
        <authorList>
            <person name="Ovchinnikova A.A."/>
            <person name="Vetrova A.A."/>
            <person name="Filonov A.E."/>
            <person name="Boronin A.M."/>
        </authorList>
    </citation>
    <scope>NUCLEOTIDE SEQUENCE [LARGE SCALE GENOMIC DNA]</scope>
    <source>
        <strain evidence="2 3">BS3701</strain>
        <plasmid evidence="3">pbs1142</plasmid>
    </source>
</reference>
<sequence>MKKTTLALLATLPLTAFAQVDRKGPEAVATNLMAQFYDVPESAVSVQVDQHTKFTATALASAPGGHVCVFDMAAIDKDAQAGYRWGVAGTRCKRTDGEAQQ</sequence>
<keyword evidence="1" id="KW-0732">Signal</keyword>
<evidence type="ECO:0000313" key="2">
    <source>
        <dbReference type="EMBL" id="QLJ17434.1"/>
    </source>
</evidence>
<dbReference type="RefSeq" id="WP_180690220.1">
    <property type="nucleotide sequence ID" value="NZ_CP059054.1"/>
</dbReference>
<gene>
    <name evidence="2" type="ORF">H0H12_29555</name>
</gene>
<accession>A0A7D5W527</accession>
<feature type="signal peptide" evidence="1">
    <location>
        <begin position="1"/>
        <end position="18"/>
    </location>
</feature>
<evidence type="ECO:0008006" key="4">
    <source>
        <dbReference type="Google" id="ProtNLM"/>
    </source>
</evidence>
<protein>
    <recommendedName>
        <fullName evidence="4">DUF2790 domain-containing protein</fullName>
    </recommendedName>
</protein>
<feature type="chain" id="PRO_5027876824" description="DUF2790 domain-containing protein" evidence="1">
    <location>
        <begin position="19"/>
        <end position="101"/>
    </location>
</feature>
<dbReference type="Proteomes" id="UP000510934">
    <property type="component" value="Plasmid pBS1142"/>
</dbReference>
<evidence type="ECO:0000313" key="3">
    <source>
        <dbReference type="Proteomes" id="UP000510934"/>
    </source>
</evidence>
<evidence type="ECO:0000256" key="1">
    <source>
        <dbReference type="SAM" id="SignalP"/>
    </source>
</evidence>
<proteinExistence type="predicted"/>
<name>A0A7D5W527_PSEPU</name>
<geneLocation type="plasmid" evidence="3">
    <name>pbs1142</name>
</geneLocation>
<dbReference type="EMBL" id="CP059054">
    <property type="protein sequence ID" value="QLJ17434.1"/>
    <property type="molecule type" value="Genomic_DNA"/>
</dbReference>
<dbReference type="AlphaFoldDB" id="A0A7D5W527"/>
<organism evidence="2 3">
    <name type="scientific">Pseudomonas putida</name>
    <name type="common">Arthrobacter siderocapsulatus</name>
    <dbReference type="NCBI Taxonomy" id="303"/>
    <lineage>
        <taxon>Bacteria</taxon>
        <taxon>Pseudomonadati</taxon>
        <taxon>Pseudomonadota</taxon>
        <taxon>Gammaproteobacteria</taxon>
        <taxon>Pseudomonadales</taxon>
        <taxon>Pseudomonadaceae</taxon>
        <taxon>Pseudomonas</taxon>
    </lineage>
</organism>